<gene>
    <name evidence="10" type="ORF">US11_C0002G0021</name>
</gene>
<reference evidence="10 11" key="1">
    <citation type="journal article" date="2015" name="Nature">
        <title>rRNA introns, odd ribosomes, and small enigmatic genomes across a large radiation of phyla.</title>
        <authorList>
            <person name="Brown C.T."/>
            <person name="Hug L.A."/>
            <person name="Thomas B.C."/>
            <person name="Sharon I."/>
            <person name="Castelle C.J."/>
            <person name="Singh A."/>
            <person name="Wilkins M.J."/>
            <person name="Williams K.H."/>
            <person name="Banfield J.F."/>
        </authorList>
    </citation>
    <scope>NUCLEOTIDE SEQUENCE [LARGE SCALE GENOMIC DNA]</scope>
</reference>
<dbReference type="Proteomes" id="UP000034344">
    <property type="component" value="Unassembled WGS sequence"/>
</dbReference>
<keyword evidence="1 6" id="KW-0597">Phosphoprotein</keyword>
<dbReference type="CDD" id="cd00383">
    <property type="entry name" value="trans_reg_C"/>
    <property type="match status" value="1"/>
</dbReference>
<evidence type="ECO:0000256" key="3">
    <source>
        <dbReference type="ARBA" id="ARBA00023015"/>
    </source>
</evidence>
<feature type="domain" description="Response regulatory" evidence="8">
    <location>
        <begin position="2"/>
        <end position="116"/>
    </location>
</feature>
<dbReference type="InterPro" id="IPR016032">
    <property type="entry name" value="Sig_transdc_resp-reg_C-effctor"/>
</dbReference>
<dbReference type="EMBL" id="LBRS01000002">
    <property type="protein sequence ID" value="KKQ01962.1"/>
    <property type="molecule type" value="Genomic_DNA"/>
</dbReference>
<feature type="modified residue" description="4-aspartylphosphate" evidence="6">
    <location>
        <position position="51"/>
    </location>
</feature>
<proteinExistence type="predicted"/>
<evidence type="ECO:0000256" key="1">
    <source>
        <dbReference type="ARBA" id="ARBA00022553"/>
    </source>
</evidence>
<feature type="domain" description="OmpR/PhoB-type" evidence="9">
    <location>
        <begin position="124"/>
        <end position="222"/>
    </location>
</feature>
<evidence type="ECO:0000256" key="7">
    <source>
        <dbReference type="PROSITE-ProRule" id="PRU01091"/>
    </source>
</evidence>
<dbReference type="SUPFAM" id="SSF46894">
    <property type="entry name" value="C-terminal effector domain of the bipartite response regulators"/>
    <property type="match status" value="1"/>
</dbReference>
<dbReference type="PROSITE" id="PS50110">
    <property type="entry name" value="RESPONSE_REGULATORY"/>
    <property type="match status" value="1"/>
</dbReference>
<keyword evidence="2" id="KW-0902">Two-component regulatory system</keyword>
<evidence type="ECO:0000256" key="2">
    <source>
        <dbReference type="ARBA" id="ARBA00023012"/>
    </source>
</evidence>
<evidence type="ECO:0000256" key="6">
    <source>
        <dbReference type="PROSITE-ProRule" id="PRU00169"/>
    </source>
</evidence>
<dbReference type="GO" id="GO:0000156">
    <property type="term" value="F:phosphorelay response regulator activity"/>
    <property type="evidence" value="ECO:0007669"/>
    <property type="project" value="TreeGrafter"/>
</dbReference>
<evidence type="ECO:0000256" key="5">
    <source>
        <dbReference type="ARBA" id="ARBA00023163"/>
    </source>
</evidence>
<dbReference type="InterPro" id="IPR039420">
    <property type="entry name" value="WalR-like"/>
</dbReference>
<evidence type="ECO:0000313" key="10">
    <source>
        <dbReference type="EMBL" id="KKQ01962.1"/>
    </source>
</evidence>
<accession>A0A0G0E8W7</accession>
<dbReference type="PROSITE" id="PS51755">
    <property type="entry name" value="OMPR_PHOB"/>
    <property type="match status" value="1"/>
</dbReference>
<protein>
    <submittedName>
        <fullName evidence="10">Putative two component response regulator of OmpR/PhoB family</fullName>
    </submittedName>
</protein>
<dbReference type="CDD" id="cd19935">
    <property type="entry name" value="REC_OmpR_CusR-like"/>
    <property type="match status" value="1"/>
</dbReference>
<dbReference type="PANTHER" id="PTHR48111:SF22">
    <property type="entry name" value="REGULATOR OF RPOS"/>
    <property type="match status" value="1"/>
</dbReference>
<dbReference type="GO" id="GO:0032993">
    <property type="term" value="C:protein-DNA complex"/>
    <property type="evidence" value="ECO:0007669"/>
    <property type="project" value="TreeGrafter"/>
</dbReference>
<dbReference type="InterPro" id="IPR011006">
    <property type="entry name" value="CheY-like_superfamily"/>
</dbReference>
<keyword evidence="4 7" id="KW-0238">DNA-binding</keyword>
<dbReference type="AlphaFoldDB" id="A0A0G0E8W7"/>
<evidence type="ECO:0000313" key="11">
    <source>
        <dbReference type="Proteomes" id="UP000034344"/>
    </source>
</evidence>
<evidence type="ECO:0000256" key="4">
    <source>
        <dbReference type="ARBA" id="ARBA00023125"/>
    </source>
</evidence>
<name>A0A0G0E8W7_9BACT</name>
<dbReference type="InterPro" id="IPR036388">
    <property type="entry name" value="WH-like_DNA-bd_sf"/>
</dbReference>
<sequence>MRILLIEDEKRLSNVIKKGLIELGFAVDQAFDGEEGLFLAQNETYDVVVLDVMLPKLDGIEVCRRLRSAKKNIPILMLTAKGEVDDKIIGLETGADDYLTKPFAFVELKARINALLRRSYHQVTNILSVADLEMNPANHTVRRVKKTIKLTPKEFAILELLLRRKYEVVTRTQIIEHVWDYNFESMSNVVDVFMGTLRKKIDTDFKIKLIHTLHGIGYMVSDKKIKQ</sequence>
<dbReference type="Pfam" id="PF00486">
    <property type="entry name" value="Trans_reg_C"/>
    <property type="match status" value="1"/>
</dbReference>
<dbReference type="Gene3D" id="6.10.250.690">
    <property type="match status" value="1"/>
</dbReference>
<evidence type="ECO:0000259" key="8">
    <source>
        <dbReference type="PROSITE" id="PS50110"/>
    </source>
</evidence>
<dbReference type="GO" id="GO:0000976">
    <property type="term" value="F:transcription cis-regulatory region binding"/>
    <property type="evidence" value="ECO:0007669"/>
    <property type="project" value="TreeGrafter"/>
</dbReference>
<dbReference type="InterPro" id="IPR001867">
    <property type="entry name" value="OmpR/PhoB-type_DNA-bd"/>
</dbReference>
<dbReference type="GO" id="GO:0006355">
    <property type="term" value="P:regulation of DNA-templated transcription"/>
    <property type="evidence" value="ECO:0007669"/>
    <property type="project" value="InterPro"/>
</dbReference>
<dbReference type="FunFam" id="1.10.10.10:FF:000005">
    <property type="entry name" value="Two-component system response regulator"/>
    <property type="match status" value="1"/>
</dbReference>
<feature type="DNA-binding region" description="OmpR/PhoB-type" evidence="7">
    <location>
        <begin position="124"/>
        <end position="222"/>
    </location>
</feature>
<dbReference type="InterPro" id="IPR001789">
    <property type="entry name" value="Sig_transdc_resp-reg_receiver"/>
</dbReference>
<dbReference type="PANTHER" id="PTHR48111">
    <property type="entry name" value="REGULATOR OF RPOS"/>
    <property type="match status" value="1"/>
</dbReference>
<dbReference type="STRING" id="1618480.US11_C0002G0021"/>
<dbReference type="Pfam" id="PF00072">
    <property type="entry name" value="Response_reg"/>
    <property type="match status" value="1"/>
</dbReference>
<dbReference type="SMART" id="SM00862">
    <property type="entry name" value="Trans_reg_C"/>
    <property type="match status" value="1"/>
</dbReference>
<evidence type="ECO:0000259" key="9">
    <source>
        <dbReference type="PROSITE" id="PS51755"/>
    </source>
</evidence>
<dbReference type="FunFam" id="3.40.50.2300:FF:000001">
    <property type="entry name" value="DNA-binding response regulator PhoB"/>
    <property type="match status" value="1"/>
</dbReference>
<dbReference type="GO" id="GO:0005829">
    <property type="term" value="C:cytosol"/>
    <property type="evidence" value="ECO:0007669"/>
    <property type="project" value="TreeGrafter"/>
</dbReference>
<dbReference type="Gene3D" id="3.40.50.2300">
    <property type="match status" value="1"/>
</dbReference>
<keyword evidence="3" id="KW-0805">Transcription regulation</keyword>
<keyword evidence="5" id="KW-0804">Transcription</keyword>
<organism evidence="10 11">
    <name type="scientific">Candidatus Roizmanbacteria bacterium GW2011_GWA2_36_23</name>
    <dbReference type="NCBI Taxonomy" id="1618480"/>
    <lineage>
        <taxon>Bacteria</taxon>
        <taxon>Candidatus Roizmaniibacteriota</taxon>
    </lineage>
</organism>
<dbReference type="SUPFAM" id="SSF52172">
    <property type="entry name" value="CheY-like"/>
    <property type="match status" value="1"/>
</dbReference>
<comment type="caution">
    <text evidence="10">The sequence shown here is derived from an EMBL/GenBank/DDBJ whole genome shotgun (WGS) entry which is preliminary data.</text>
</comment>
<dbReference type="Gene3D" id="1.10.10.10">
    <property type="entry name" value="Winged helix-like DNA-binding domain superfamily/Winged helix DNA-binding domain"/>
    <property type="match status" value="1"/>
</dbReference>
<dbReference type="SMART" id="SM00448">
    <property type="entry name" value="REC"/>
    <property type="match status" value="1"/>
</dbReference>